<proteinExistence type="predicted"/>
<organism evidence="1 2">
    <name type="scientific">Hygrophoropsis aurantiaca</name>
    <dbReference type="NCBI Taxonomy" id="72124"/>
    <lineage>
        <taxon>Eukaryota</taxon>
        <taxon>Fungi</taxon>
        <taxon>Dikarya</taxon>
        <taxon>Basidiomycota</taxon>
        <taxon>Agaricomycotina</taxon>
        <taxon>Agaricomycetes</taxon>
        <taxon>Agaricomycetidae</taxon>
        <taxon>Boletales</taxon>
        <taxon>Coniophorineae</taxon>
        <taxon>Hygrophoropsidaceae</taxon>
        <taxon>Hygrophoropsis</taxon>
    </lineage>
</organism>
<gene>
    <name evidence="1" type="ORF">BJ138DRAFT_1069377</name>
</gene>
<keyword evidence="2" id="KW-1185">Reference proteome</keyword>
<evidence type="ECO:0000313" key="1">
    <source>
        <dbReference type="EMBL" id="KAH7908107.1"/>
    </source>
</evidence>
<protein>
    <submittedName>
        <fullName evidence="1">Peptidase S8/S53 domain-containing protein</fullName>
    </submittedName>
</protein>
<dbReference type="Proteomes" id="UP000790377">
    <property type="component" value="Unassembled WGS sequence"/>
</dbReference>
<sequence length="643" mass="69701">MRSSFLALVTLSLALLAASEPLAPQLSPAVLHEKRSSLPRGWSVARQPAPLARLPLRFALKQRNINEIGTYLSDVSHPRSPNYGQHWTAGDVARMFAPSEEAIETVSGWLSDNGVDSSRIRVSKNGGWVEVEDASVEEAERLMNTQYNIYSHATGQEHVACEAYHLPEHVSTHVDFVLPSVHFDARLTKRSGGDGGRASDIGQPGVGIKPKTTGAVTKTVGEIEQCAEYITPVCLRALYGLDYEPVATDKNSYGIVEYTPEAYLKSDLEMFAMNYSTDLIGKYPYQVSIDGGYQQMEDMGFEYNGEPDLDLQYGMTLVTGKQLVTLYQAGDMVEGASFNNFLDAIDGTYCTFEGGDDYTQDSKYPDYAPGGYAGPEDCGTVKPAYVISTSYGYDEADLTPFYAERQCAEYAKLGLMGVTVLYSSGDDGVAGNDDYCLNPNGTQTADGTMFDPSFPGTCPYVTSVGATMMKPNASVYDAQPEMACMEVIYSGGGFSNYFAMPEYQRDAVEYYLETYPPDYPATMWNSTGMSRAFPDISANGANYVVAVDGEFELVYGTSCSSPVSGAIFTMINDARLAAGKGPIGFINPTIYSSEFAGLFNDITEGSNPGCGTEGFNATIGWDPVTGLGTPNFPKLLKAWLELP</sequence>
<reference evidence="1" key="1">
    <citation type="journal article" date="2021" name="New Phytol.">
        <title>Evolutionary innovations through gain and loss of genes in the ectomycorrhizal Boletales.</title>
        <authorList>
            <person name="Wu G."/>
            <person name="Miyauchi S."/>
            <person name="Morin E."/>
            <person name="Kuo A."/>
            <person name="Drula E."/>
            <person name="Varga T."/>
            <person name="Kohler A."/>
            <person name="Feng B."/>
            <person name="Cao Y."/>
            <person name="Lipzen A."/>
            <person name="Daum C."/>
            <person name="Hundley H."/>
            <person name="Pangilinan J."/>
            <person name="Johnson J."/>
            <person name="Barry K."/>
            <person name="LaButti K."/>
            <person name="Ng V."/>
            <person name="Ahrendt S."/>
            <person name="Min B."/>
            <person name="Choi I.G."/>
            <person name="Park H."/>
            <person name="Plett J.M."/>
            <person name="Magnuson J."/>
            <person name="Spatafora J.W."/>
            <person name="Nagy L.G."/>
            <person name="Henrissat B."/>
            <person name="Grigoriev I.V."/>
            <person name="Yang Z.L."/>
            <person name="Xu J."/>
            <person name="Martin F.M."/>
        </authorList>
    </citation>
    <scope>NUCLEOTIDE SEQUENCE</scope>
    <source>
        <strain evidence="1">ATCC 28755</strain>
    </source>
</reference>
<comment type="caution">
    <text evidence="1">The sequence shown here is derived from an EMBL/GenBank/DDBJ whole genome shotgun (WGS) entry which is preliminary data.</text>
</comment>
<name>A0ACB8A508_9AGAM</name>
<dbReference type="EMBL" id="MU267846">
    <property type="protein sequence ID" value="KAH7908107.1"/>
    <property type="molecule type" value="Genomic_DNA"/>
</dbReference>
<accession>A0ACB8A508</accession>
<evidence type="ECO:0000313" key="2">
    <source>
        <dbReference type="Proteomes" id="UP000790377"/>
    </source>
</evidence>